<accession>A0AA36MLW9</accession>
<proteinExistence type="predicted"/>
<gene>
    <name evidence="3" type="ORF">EVOR1521_LOCUS2914</name>
</gene>
<sequence>MALRLTWHWLSGFLWFRLACANPTDSARLLQEVTNTTTTTSTSTTLTATTSTLTNTTSTTSSTSSTSTTSSSTSSTSLTSSLTSSSTTSTSETFTSITTSTLTSTSLPPVLPARLILTIEFLGVADQYCDSQNCSEVQIPAGLEIRALRLQSPDDSYDWGSDPRLLLAHRFAGFDEQAARRGQCVHENARVQVGTYLRVEPEEWGDGVQAVTDTGDLLSDAGFLPLTFREGGEFALCFTENNDFSGGHVDLVPITFAVLGAYDSSCSNTAASPCLPARVQYCYLLQGAYSPACVVSFDWDSQQGVLGNVSEIKISWTSPWDITFSDGSVASVQRPGCETVGSENFLCADGDRCDAGDFFLDLDANASASLRSRGDLTGSTFKGYTVSVCMCALGDCLQPELFLQEVGVLHFFAAGLCLPGSCGETVGAIAAIYPMLLQVFCPGDACQVSDLRGSRLKLIDPGVDTSRSWDRNNGCRTAWQSPLQTSPPNCVNPASCALSGGERQDVKVFGAGAEGPFQFLQDRPEGATYEVKRLELCFCLEDCESDARLPSFFKVGQLSLLPLRPMASALPWQVPGRQGRLGIDLGEGPEESFQPAAMEVPPAGVRNAEVKLLSDNSLSLGDMDCLTSLAAYRNASSPHFLLLSLGNSTEFEESEVLLALTGQLEQDSSKITFNNSISLSLNRPGRVAVCYCGSEASQCPSDLWRIISHFTVRGPSLANDLTPSQGWTVSVGVHFGLQLTGWGLLATDRILIPQGGCQALEDSIHVGCPGACQPQSERSEGISLQVLDFATVPCGGVAEDTGQCPQVLVEAVHVSHLGAEITFGSVPTGLAPGDVLSLGEQVACANESSEMGWCSVEDEDELRGIYAAPGADPQNSSVLGDSHYLVGRTLQSTPDPRTFRLDAVWPSSRMPSFQIQGEGLQWVVHNKGHTATELLATEPAELPVCWQPLHGAPLLAGSLSVVQAASLQCSVYLTALGRNEIAPALMSFKAGGLEGQQGGTQQLRLEFPSGLLFGIRAASDASDGDLEEVAGQRSPEGAEQALCGRLFKEMWSDDPDGFPMPQGCYLQRPTNASWAVGLVFSSAKLKAHTSYQLVLRGKVGEAELGQEVARAMVMGDILLQPFHVLEMGPGILQSVPQVPASMSGEPDLRSCTVLGGTNGILELGPGVPLQLSLEAGSSLRAVRRGNLLRLYLWPLLGWELDAGPCQAMCSMQGGCGFVDCETFAIEDGANRSNAVKMTLPNDLDAIYGSVQNVFEVSLTPPPGGFFPGRLGVQVTTETDAFPSYCITSGSFIYRSVTAVAGLLDTAGNERPFQQQTGNILYAKFRLGATLHSEYSGFAASLEISPPGYSCIAAGAADLASGEAGSLEDAGWSNQGQSCLYSLPEGMAIFAGSSIMVRLQVNNPSLPRQREDVMNTWFLGLRSSGSSMSFRSLNLSAFDLATELGANYSSSRSILGVITDATIQPLMQQPTLPFLQPAEQSFTAVQIFFRPSQDVLAGGAVLVQAAPGFSFGTCQSSDLPASSHYYFDYSSGTQSTSPLPQLSCETSSNSPFHALIRLKSRIFASQMYAWQITVRMPPVDLYDENYGWYLYTQTAAGSLVDGTTTAVPAANRDVFKLYHRSLPLQAAFSSLQPFELSGTESTLQLLFRLGIPVTGALRLTMPEGFSFNFPSSSFISLAGNRSDGGDVVPGATSDWPAGVPAQSSSILTWSTSSYMPLEVYGFLAPLILSRNPTESTNSILLEFGYDDDWSPAQWEILRTTGCQSTCADGQSYSRSLEDANALQILRTTCRQACLLDFSCAEIEIRFAASAASCSLCPYQSCTRVERSDAEIHPLRSLPRPFAALQAAPLLRALMGAKVSFRTRRAGATSVARFQLRIVTAVPARGALIIEAPEGFDFSEQCHPQDVLLNLSDAILRSMGDGTVGCSFFRLLGVPRLQLQGDLEPGLYSFELPVQNPVSLDASAIDSTCGAAQCWLFSTVEDASAGVPRELDRRIAAASPQLLQTMSLAGLQDVNAPQRILTGRNDQPQAVNNLILFFMLSNDLEQSTATLQLTAPDFFLFAEDCREGFVIDENSVFGVGQPFPSGFQPLPPVSIGCYGNMEMAMASLTPATLSADVKYAFRVQVQNPPSPPTVNTWSLTIADEASELFDSFLLWQIQDGRFMPSSIAANSTDSEVGSCSVVSSMRSPPLKLRFRVGSGFQQLRVEAPAGWRLLDTFCAFGLEGAVIRSGGNTTCALDADNMLRVRLVSSADAWPGGAAYELWIAAEVSADASGSWQLQTYRLDVPSGAEIIKELIYDVGHVSGPRVHPQTGWNVIRRSEPFGDVLVNTTLVMVPGSLMAGDAVAITAPSGFNLADSFGNCWHVDVFTDSIPADVSCDRQQARLLQAAARDATCFARTLNLYINSSWSALMDGMLLLDVQAFSSSLPPAEEDNFWSVAIGRNGSLAEGGHAMSWIIVPRVKEPRLELLSTFRRAGAFPVQLRVSFGARVAADRWELEARQPDDFDFSQVLASMETAGDLAGTFLELREVPVDPNKTWICSRAAAMVADMRYTITLDEVRLPDAAGAVGFQVHTYIADRLSNSGPVTPSFSVVSNIEASNFRVLRQDDGLHPVAQVLLGPRPARLGRLTSVHISLQLDASAGQLFRLAVESVLLQEMMLSHSQNPCSRTSATQDAGELVVEVLCNITASLESELEVQAVFPALPEGAFPAWTLEVQEMLPNLTRVTVSSNDGQFAPALPLASTFTFLVSPVSVAPNSEVVLQVSLDPGGAEVTHVELVAPVGVTFPANCLASSSRSILSCLAQPQEGRKNVTLTLTSAATVERSRMDDIFIRVHNPASTDPDEWNRWLAIGRVGQDGAEVGWGYTDEDYGITPMVAALEYAPVQGNVTLKLSVQVSARALADLNAAGSRSFLELSYRGSASSAEAALLRCDLGDPDQEKGWRQEEDLWFRQAGWHALELPAGLTLELQPCNASGAPRAVFEMAGVQEGLLSLAVEATLVAPLIPSLVPVARWDVTLLDSSDHIVDMYPGLEAPAWWSRQWSLQPLLLSWEGRAALGAQVAVTLVLKSQAGDAPTTICLRPPSTFAEGAPAAGFKLFLGPSATLADRLKLVPIGWPWIKKADVFTNRICFDTESGNISSSSPGTRYSFSVFAQLPAQSGNWPVHSLWELQLCRLGCLNSSQEATFNLLGFQQNEAYPGKTVETNRCQRAAPLFAFLAWLAC</sequence>
<feature type="region of interest" description="Disordered" evidence="1">
    <location>
        <begin position="52"/>
        <end position="90"/>
    </location>
</feature>
<evidence type="ECO:0000313" key="3">
    <source>
        <dbReference type="EMBL" id="CAJ1372945.1"/>
    </source>
</evidence>
<feature type="chain" id="PRO_5041229871" evidence="2">
    <location>
        <begin position="22"/>
        <end position="3217"/>
    </location>
</feature>
<evidence type="ECO:0000256" key="2">
    <source>
        <dbReference type="SAM" id="SignalP"/>
    </source>
</evidence>
<keyword evidence="4" id="KW-1185">Reference proteome</keyword>
<reference evidence="3" key="1">
    <citation type="submission" date="2023-08" db="EMBL/GenBank/DDBJ databases">
        <authorList>
            <person name="Chen Y."/>
            <person name="Shah S."/>
            <person name="Dougan E. K."/>
            <person name="Thang M."/>
            <person name="Chan C."/>
        </authorList>
    </citation>
    <scope>NUCLEOTIDE SEQUENCE</scope>
</reference>
<name>A0AA36MLW9_9DINO</name>
<feature type="signal peptide" evidence="2">
    <location>
        <begin position="1"/>
        <end position="21"/>
    </location>
</feature>
<protein>
    <submittedName>
        <fullName evidence="3">Uncharacterized protein</fullName>
    </submittedName>
</protein>
<keyword evidence="2" id="KW-0732">Signal</keyword>
<organism evidence="3 4">
    <name type="scientific">Effrenium voratum</name>
    <dbReference type="NCBI Taxonomy" id="2562239"/>
    <lineage>
        <taxon>Eukaryota</taxon>
        <taxon>Sar</taxon>
        <taxon>Alveolata</taxon>
        <taxon>Dinophyceae</taxon>
        <taxon>Suessiales</taxon>
        <taxon>Symbiodiniaceae</taxon>
        <taxon>Effrenium</taxon>
    </lineage>
</organism>
<evidence type="ECO:0000313" key="4">
    <source>
        <dbReference type="Proteomes" id="UP001178507"/>
    </source>
</evidence>
<dbReference type="EMBL" id="CAUJNA010000165">
    <property type="protein sequence ID" value="CAJ1372945.1"/>
    <property type="molecule type" value="Genomic_DNA"/>
</dbReference>
<dbReference type="Proteomes" id="UP001178507">
    <property type="component" value="Unassembled WGS sequence"/>
</dbReference>
<comment type="caution">
    <text evidence="3">The sequence shown here is derived from an EMBL/GenBank/DDBJ whole genome shotgun (WGS) entry which is preliminary data.</text>
</comment>
<evidence type="ECO:0000256" key="1">
    <source>
        <dbReference type="SAM" id="MobiDB-lite"/>
    </source>
</evidence>